<gene>
    <name evidence="2" type="ORF">GUJ93_ZPchr0013g36053</name>
</gene>
<evidence type="ECO:0000313" key="2">
    <source>
        <dbReference type="EMBL" id="KAG8096465.1"/>
    </source>
</evidence>
<evidence type="ECO:0000256" key="1">
    <source>
        <dbReference type="SAM" id="MobiDB-lite"/>
    </source>
</evidence>
<reference evidence="2" key="2">
    <citation type="submission" date="2021-02" db="EMBL/GenBank/DDBJ databases">
        <authorList>
            <person name="Kimball J.A."/>
            <person name="Haas M.W."/>
            <person name="Macchietto M."/>
            <person name="Kono T."/>
            <person name="Duquette J."/>
            <person name="Shao M."/>
        </authorList>
    </citation>
    <scope>NUCLEOTIDE SEQUENCE</scope>
    <source>
        <tissue evidence="2">Fresh leaf tissue</tissue>
    </source>
</reference>
<feature type="region of interest" description="Disordered" evidence="1">
    <location>
        <begin position="37"/>
        <end position="64"/>
    </location>
</feature>
<protein>
    <submittedName>
        <fullName evidence="2">Uncharacterized protein</fullName>
    </submittedName>
</protein>
<organism evidence="2 3">
    <name type="scientific">Zizania palustris</name>
    <name type="common">Northern wild rice</name>
    <dbReference type="NCBI Taxonomy" id="103762"/>
    <lineage>
        <taxon>Eukaryota</taxon>
        <taxon>Viridiplantae</taxon>
        <taxon>Streptophyta</taxon>
        <taxon>Embryophyta</taxon>
        <taxon>Tracheophyta</taxon>
        <taxon>Spermatophyta</taxon>
        <taxon>Magnoliopsida</taxon>
        <taxon>Liliopsida</taxon>
        <taxon>Poales</taxon>
        <taxon>Poaceae</taxon>
        <taxon>BOP clade</taxon>
        <taxon>Oryzoideae</taxon>
        <taxon>Oryzeae</taxon>
        <taxon>Zizaniinae</taxon>
        <taxon>Zizania</taxon>
    </lineage>
</organism>
<keyword evidence="3" id="KW-1185">Reference proteome</keyword>
<dbReference type="Proteomes" id="UP000729402">
    <property type="component" value="Unassembled WGS sequence"/>
</dbReference>
<feature type="compositionally biased region" description="Acidic residues" evidence="1">
    <location>
        <begin position="51"/>
        <end position="62"/>
    </location>
</feature>
<reference evidence="2" key="1">
    <citation type="journal article" date="2021" name="bioRxiv">
        <title>Whole Genome Assembly and Annotation of Northern Wild Rice, Zizania palustris L., Supports a Whole Genome Duplication in the Zizania Genus.</title>
        <authorList>
            <person name="Haas M."/>
            <person name="Kono T."/>
            <person name="Macchietto M."/>
            <person name="Millas R."/>
            <person name="McGilp L."/>
            <person name="Shao M."/>
            <person name="Duquette J."/>
            <person name="Hirsch C.N."/>
            <person name="Kimball J."/>
        </authorList>
    </citation>
    <scope>NUCLEOTIDE SEQUENCE</scope>
    <source>
        <tissue evidence="2">Fresh leaf tissue</tissue>
    </source>
</reference>
<name>A0A8J5WUU0_ZIZPA</name>
<dbReference type="EMBL" id="JAAALK010000079">
    <property type="protein sequence ID" value="KAG8096465.1"/>
    <property type="molecule type" value="Genomic_DNA"/>
</dbReference>
<accession>A0A8J5WUU0</accession>
<evidence type="ECO:0000313" key="3">
    <source>
        <dbReference type="Proteomes" id="UP000729402"/>
    </source>
</evidence>
<proteinExistence type="predicted"/>
<sequence length="115" mass="12549">MKLAFRFAKPQSLSRWRGLQPGPCAPPVEDHSECYLKKPQDQDKPSVAPEDPSEDVSEDPSEDLFGALSGAPLGAFFGALSGDLRQILFSRHSGSEDKTSQYYYSTGSHTEGPCL</sequence>
<comment type="caution">
    <text evidence="2">The sequence shown here is derived from an EMBL/GenBank/DDBJ whole genome shotgun (WGS) entry which is preliminary data.</text>
</comment>
<dbReference type="AlphaFoldDB" id="A0A8J5WUU0"/>